<evidence type="ECO:0000256" key="2">
    <source>
        <dbReference type="ARBA" id="ARBA00023002"/>
    </source>
</evidence>
<dbReference type="InterPro" id="IPR006139">
    <property type="entry name" value="D-isomer_2_OHA_DH_cat_dom"/>
</dbReference>
<dbReference type="InterPro" id="IPR050223">
    <property type="entry name" value="D-isomer_2-hydroxyacid_DH"/>
</dbReference>
<dbReference type="InterPro" id="IPR006140">
    <property type="entry name" value="D-isomer_DH_NAD-bd"/>
</dbReference>
<proteinExistence type="inferred from homology"/>
<protein>
    <submittedName>
        <fullName evidence="7">D-glycerate dehydrogenase</fullName>
    </submittedName>
</protein>
<dbReference type="EMBL" id="SSMD01000001">
    <property type="protein sequence ID" value="THD76420.1"/>
    <property type="molecule type" value="Genomic_DNA"/>
</dbReference>
<evidence type="ECO:0000259" key="6">
    <source>
        <dbReference type="Pfam" id="PF02826"/>
    </source>
</evidence>
<dbReference type="InterPro" id="IPR036291">
    <property type="entry name" value="NAD(P)-bd_dom_sf"/>
</dbReference>
<organism evidence="7 8">
    <name type="scientific">Thalassobius vesicularis</name>
    <dbReference type="NCBI Taxonomy" id="1294297"/>
    <lineage>
        <taxon>Bacteria</taxon>
        <taxon>Pseudomonadati</taxon>
        <taxon>Pseudomonadota</taxon>
        <taxon>Alphaproteobacteria</taxon>
        <taxon>Rhodobacterales</taxon>
        <taxon>Roseobacteraceae</taxon>
        <taxon>Thalassovita</taxon>
    </lineage>
</organism>
<evidence type="ECO:0000313" key="8">
    <source>
        <dbReference type="Proteomes" id="UP000306113"/>
    </source>
</evidence>
<dbReference type="GO" id="GO:0016618">
    <property type="term" value="F:hydroxypyruvate reductase [NAD(P)H] activity"/>
    <property type="evidence" value="ECO:0007669"/>
    <property type="project" value="TreeGrafter"/>
</dbReference>
<dbReference type="AlphaFoldDB" id="A0A4S3MCM2"/>
<dbReference type="Pfam" id="PF02826">
    <property type="entry name" value="2-Hacid_dh_C"/>
    <property type="match status" value="1"/>
</dbReference>
<name>A0A4S3MCM2_9RHOB</name>
<dbReference type="Pfam" id="PF00389">
    <property type="entry name" value="2-Hacid_dh"/>
    <property type="match status" value="1"/>
</dbReference>
<dbReference type="GO" id="GO:0051287">
    <property type="term" value="F:NAD binding"/>
    <property type="evidence" value="ECO:0007669"/>
    <property type="project" value="InterPro"/>
</dbReference>
<dbReference type="SUPFAM" id="SSF51735">
    <property type="entry name" value="NAD(P)-binding Rossmann-fold domains"/>
    <property type="match status" value="1"/>
</dbReference>
<evidence type="ECO:0000256" key="1">
    <source>
        <dbReference type="ARBA" id="ARBA00005854"/>
    </source>
</evidence>
<accession>A0A4S3MCM2</accession>
<dbReference type="PANTHER" id="PTHR10996:SF178">
    <property type="entry name" value="2-HYDROXYACID DEHYDROGENASE YGL185C-RELATED"/>
    <property type="match status" value="1"/>
</dbReference>
<reference evidence="7 8" key="1">
    <citation type="submission" date="2019-04" db="EMBL/GenBank/DDBJ databases">
        <title>Draft genome sequence of Youngimonas vesicularis.</title>
        <authorList>
            <person name="Hameed A."/>
        </authorList>
    </citation>
    <scope>NUCLEOTIDE SEQUENCE [LARGE SCALE GENOMIC DNA]</scope>
    <source>
        <strain evidence="7 8">CC-AMW-E</strain>
    </source>
</reference>
<keyword evidence="2 4" id="KW-0560">Oxidoreductase</keyword>
<dbReference type="PROSITE" id="PS00065">
    <property type="entry name" value="D_2_HYDROXYACID_DH_1"/>
    <property type="match status" value="1"/>
</dbReference>
<dbReference type="FunFam" id="3.40.50.720:FF:000203">
    <property type="entry name" value="D-3-phosphoglycerate dehydrogenase (SerA)"/>
    <property type="match status" value="1"/>
</dbReference>
<dbReference type="RefSeq" id="WP_136337364.1">
    <property type="nucleotide sequence ID" value="NZ_SSMD01000001.1"/>
</dbReference>
<evidence type="ECO:0000313" key="7">
    <source>
        <dbReference type="EMBL" id="THD76420.1"/>
    </source>
</evidence>
<keyword evidence="8" id="KW-1185">Reference proteome</keyword>
<dbReference type="CDD" id="cd05301">
    <property type="entry name" value="GDH"/>
    <property type="match status" value="1"/>
</dbReference>
<evidence type="ECO:0000259" key="5">
    <source>
        <dbReference type="Pfam" id="PF00389"/>
    </source>
</evidence>
<dbReference type="GO" id="GO:0005829">
    <property type="term" value="C:cytosol"/>
    <property type="evidence" value="ECO:0007669"/>
    <property type="project" value="TreeGrafter"/>
</dbReference>
<dbReference type="SUPFAM" id="SSF52283">
    <property type="entry name" value="Formate/glycerate dehydrogenase catalytic domain-like"/>
    <property type="match status" value="1"/>
</dbReference>
<evidence type="ECO:0000256" key="4">
    <source>
        <dbReference type="RuleBase" id="RU003719"/>
    </source>
</evidence>
<feature type="domain" description="D-isomer specific 2-hydroxyacid dehydrogenase catalytic" evidence="5">
    <location>
        <begin position="9"/>
        <end position="322"/>
    </location>
</feature>
<gene>
    <name evidence="7" type="ORF">E7681_00850</name>
</gene>
<dbReference type="Proteomes" id="UP000306113">
    <property type="component" value="Unassembled WGS sequence"/>
</dbReference>
<dbReference type="OrthoDB" id="9793626at2"/>
<dbReference type="InterPro" id="IPR029752">
    <property type="entry name" value="D-isomer_DH_CS1"/>
</dbReference>
<sequence>MARSGPPRVLIARPLPDAVIERARSLFDVELRANTQPMSGAEMRSALALYDGVMPTLGDRFSADIFAEFGRPRCRILANFGVGYNHIDVAAAAAHGVKVTNTPGAVTDATADIAMTLILMSARRAAEGERLVRSGQWQGWHPTQMLGMHVTGRTVGIVGMGRIGQAIARRCHYGFGMEVLFHNRSSKSVDFPATQVDSLTELAARVDILVAAVPGGAETHHLIDAQVLAAMQPHAHFINISRGDVVEETTLVAALQAGQIGGAGLDVYEHEPQVPDALRKLDTVTLLPHLGTAALDVRTDMGMMALDNLAAFFDGKPLPNPV</sequence>
<dbReference type="GO" id="GO:0030267">
    <property type="term" value="F:glyoxylate reductase (NADPH) activity"/>
    <property type="evidence" value="ECO:0007669"/>
    <property type="project" value="TreeGrafter"/>
</dbReference>
<dbReference type="PANTHER" id="PTHR10996">
    <property type="entry name" value="2-HYDROXYACID DEHYDROGENASE-RELATED"/>
    <property type="match status" value="1"/>
</dbReference>
<comment type="similarity">
    <text evidence="1 4">Belongs to the D-isomer specific 2-hydroxyacid dehydrogenase family.</text>
</comment>
<evidence type="ECO:0000256" key="3">
    <source>
        <dbReference type="ARBA" id="ARBA00023027"/>
    </source>
</evidence>
<comment type="caution">
    <text evidence="7">The sequence shown here is derived from an EMBL/GenBank/DDBJ whole genome shotgun (WGS) entry which is preliminary data.</text>
</comment>
<dbReference type="Gene3D" id="3.40.50.720">
    <property type="entry name" value="NAD(P)-binding Rossmann-like Domain"/>
    <property type="match status" value="2"/>
</dbReference>
<feature type="domain" description="D-isomer specific 2-hydroxyacid dehydrogenase NAD-binding" evidence="6">
    <location>
        <begin position="115"/>
        <end position="291"/>
    </location>
</feature>
<keyword evidence="3" id="KW-0520">NAD</keyword>